<gene>
    <name evidence="2" type="ORF">SAMN02745975_00879</name>
</gene>
<dbReference type="Gene3D" id="3.40.630.30">
    <property type="match status" value="1"/>
</dbReference>
<evidence type="ECO:0000259" key="1">
    <source>
        <dbReference type="PROSITE" id="PS51186"/>
    </source>
</evidence>
<dbReference type="PROSITE" id="PS51186">
    <property type="entry name" value="GNAT"/>
    <property type="match status" value="1"/>
</dbReference>
<organism evidence="2 3">
    <name type="scientific">Geosporobacter subterraneus DSM 17957</name>
    <dbReference type="NCBI Taxonomy" id="1121919"/>
    <lineage>
        <taxon>Bacteria</taxon>
        <taxon>Bacillati</taxon>
        <taxon>Bacillota</taxon>
        <taxon>Clostridia</taxon>
        <taxon>Peptostreptococcales</taxon>
        <taxon>Thermotaleaceae</taxon>
        <taxon>Geosporobacter</taxon>
    </lineage>
</organism>
<keyword evidence="2" id="KW-0808">Transferase</keyword>
<evidence type="ECO:0000313" key="3">
    <source>
        <dbReference type="Proteomes" id="UP000184536"/>
    </source>
</evidence>
<sequence length="176" mass="20438">MRPSIAQSNKIFLTETAFEDLDTVLSIENSQDAEKFVYSWPRARHQEAITNPDEAHLLLKECGSEKIIGYVLLSGLTNEDRSIEFRRIALSITGQGYGKMALALILKLCFENYGCHRLWLDVFEDNHRALRLYQKMGFIQEGTLRECKKSNTGYRSMIIMSMLEQEYYRHRSTSRS</sequence>
<proteinExistence type="predicted"/>
<dbReference type="OrthoDB" id="9795206at2"/>
<dbReference type="CDD" id="cd04301">
    <property type="entry name" value="NAT_SF"/>
    <property type="match status" value="1"/>
</dbReference>
<name>A0A1M6F242_9FIRM</name>
<reference evidence="3" key="1">
    <citation type="submission" date="2016-11" db="EMBL/GenBank/DDBJ databases">
        <authorList>
            <person name="Varghese N."/>
            <person name="Submissions S."/>
        </authorList>
    </citation>
    <scope>NUCLEOTIDE SEQUENCE [LARGE SCALE GENOMIC DNA]</scope>
    <source>
        <strain evidence="3">DSM 17957</strain>
    </source>
</reference>
<dbReference type="Proteomes" id="UP000184536">
    <property type="component" value="Unassembled WGS sequence"/>
</dbReference>
<evidence type="ECO:0000313" key="2">
    <source>
        <dbReference type="EMBL" id="SHI91706.1"/>
    </source>
</evidence>
<dbReference type="PANTHER" id="PTHR43415:SF3">
    <property type="entry name" value="GNAT-FAMILY ACETYLTRANSFERASE"/>
    <property type="match status" value="1"/>
</dbReference>
<accession>A0A1M6F242</accession>
<dbReference type="EMBL" id="FQZV01000010">
    <property type="protein sequence ID" value="SHI91706.1"/>
    <property type="molecule type" value="Genomic_DNA"/>
</dbReference>
<dbReference type="Pfam" id="PF00583">
    <property type="entry name" value="Acetyltransf_1"/>
    <property type="match status" value="1"/>
</dbReference>
<dbReference type="GO" id="GO:0016747">
    <property type="term" value="F:acyltransferase activity, transferring groups other than amino-acyl groups"/>
    <property type="evidence" value="ECO:0007669"/>
    <property type="project" value="InterPro"/>
</dbReference>
<dbReference type="RefSeq" id="WP_110940153.1">
    <property type="nucleotide sequence ID" value="NZ_FQZV01000010.1"/>
</dbReference>
<dbReference type="SUPFAM" id="SSF55729">
    <property type="entry name" value="Acyl-CoA N-acyltransferases (Nat)"/>
    <property type="match status" value="1"/>
</dbReference>
<dbReference type="PANTHER" id="PTHR43415">
    <property type="entry name" value="SPERMIDINE N(1)-ACETYLTRANSFERASE"/>
    <property type="match status" value="1"/>
</dbReference>
<feature type="domain" description="N-acetyltransferase" evidence="1">
    <location>
        <begin position="11"/>
        <end position="165"/>
    </location>
</feature>
<protein>
    <submittedName>
        <fullName evidence="2">Protein N-acetyltransferase, RimJ/RimL family</fullName>
    </submittedName>
</protein>
<dbReference type="STRING" id="1121919.SAMN02745975_00879"/>
<dbReference type="InterPro" id="IPR000182">
    <property type="entry name" value="GNAT_dom"/>
</dbReference>
<keyword evidence="3" id="KW-1185">Reference proteome</keyword>
<dbReference type="AlphaFoldDB" id="A0A1M6F242"/>
<dbReference type="InterPro" id="IPR016181">
    <property type="entry name" value="Acyl_CoA_acyltransferase"/>
</dbReference>